<gene>
    <name evidence="3" type="primary">LOC108510172</name>
</gene>
<proteinExistence type="inferred from homology"/>
<dbReference type="Proteomes" id="UP000504624">
    <property type="component" value="Unplaced"/>
</dbReference>
<accession>A0A6J0J8W6</accession>
<keyword evidence="2" id="KW-1185">Reference proteome</keyword>
<dbReference type="GO" id="GO:0008278">
    <property type="term" value="C:cohesin complex"/>
    <property type="evidence" value="ECO:0007669"/>
    <property type="project" value="TreeGrafter"/>
</dbReference>
<dbReference type="GO" id="GO:0003682">
    <property type="term" value="F:chromatin binding"/>
    <property type="evidence" value="ECO:0007669"/>
    <property type="project" value="TreeGrafter"/>
</dbReference>
<evidence type="ECO:0000313" key="2">
    <source>
        <dbReference type="Proteomes" id="UP000504624"/>
    </source>
</evidence>
<dbReference type="RefSeq" id="XP_017695347.1">
    <property type="nucleotide sequence ID" value="XM_017839858.1"/>
</dbReference>
<dbReference type="GeneID" id="108510172"/>
<organism evidence="2 3">
    <name type="scientific">Lepidothrix coronata</name>
    <name type="common">blue-crowned manakin</name>
    <dbReference type="NCBI Taxonomy" id="321398"/>
    <lineage>
        <taxon>Eukaryota</taxon>
        <taxon>Metazoa</taxon>
        <taxon>Chordata</taxon>
        <taxon>Craniata</taxon>
        <taxon>Vertebrata</taxon>
        <taxon>Euteleostomi</taxon>
        <taxon>Archelosauria</taxon>
        <taxon>Archosauria</taxon>
        <taxon>Dinosauria</taxon>
        <taxon>Saurischia</taxon>
        <taxon>Theropoda</taxon>
        <taxon>Coelurosauria</taxon>
        <taxon>Aves</taxon>
        <taxon>Neognathae</taxon>
        <taxon>Neoaves</taxon>
        <taxon>Telluraves</taxon>
        <taxon>Australaves</taxon>
        <taxon>Passeriformes</taxon>
        <taxon>Pipridae</taxon>
        <taxon>Lepidothrix</taxon>
    </lineage>
</organism>
<feature type="non-terminal residue" evidence="3">
    <location>
        <position position="267"/>
    </location>
</feature>
<feature type="non-terminal residue" evidence="3">
    <location>
        <position position="1"/>
    </location>
</feature>
<dbReference type="GO" id="GO:0005634">
    <property type="term" value="C:nucleus"/>
    <property type="evidence" value="ECO:0007669"/>
    <property type="project" value="TreeGrafter"/>
</dbReference>
<dbReference type="PANTHER" id="PTHR11199">
    <property type="entry name" value="STROMAL ANTIGEN"/>
    <property type="match status" value="1"/>
</dbReference>
<protein>
    <submittedName>
        <fullName evidence="3">Cohesin subunit SA-3-like</fullName>
    </submittedName>
</protein>
<dbReference type="GO" id="GO:0000785">
    <property type="term" value="C:chromatin"/>
    <property type="evidence" value="ECO:0007669"/>
    <property type="project" value="TreeGrafter"/>
</dbReference>
<name>A0A6J0J8W6_9PASS</name>
<sequence>FELGVVGFELGVVGFELGVVGFELGMVGHGDTSGTPWGTGDTSRSPRLVGFELGVVGFELGMVGFELGMVGFELGMVGFELGMVSVPALSCLFFHVMWELSRLPDSGVPQVGFFGNFRGIRCFYDSPVGSMSQSRSHSLWNSHSQAFVVLSDLLVVLGPALPRALEPLALPPEPGLHSQLASFLMDHVFLQPPENREEPHAAEEAEGRLEELHRRRQLLAGFCKVLLHGGLELRRASDVFKHYSKVWECRECREGLQGALGILGGPP</sequence>
<dbReference type="AlphaFoldDB" id="A0A6J0J8W6"/>
<evidence type="ECO:0000313" key="3">
    <source>
        <dbReference type="RefSeq" id="XP_017695347.1"/>
    </source>
</evidence>
<dbReference type="GO" id="GO:0007062">
    <property type="term" value="P:sister chromatid cohesion"/>
    <property type="evidence" value="ECO:0007669"/>
    <property type="project" value="TreeGrafter"/>
</dbReference>
<reference evidence="3" key="1">
    <citation type="submission" date="2025-08" db="UniProtKB">
        <authorList>
            <consortium name="RefSeq"/>
        </authorList>
    </citation>
    <scope>IDENTIFICATION</scope>
</reference>
<dbReference type="PANTHER" id="PTHR11199:SF0">
    <property type="entry name" value="LD34181P-RELATED"/>
    <property type="match status" value="1"/>
</dbReference>
<evidence type="ECO:0000256" key="1">
    <source>
        <dbReference type="ARBA" id="ARBA00005486"/>
    </source>
</evidence>
<dbReference type="InterPro" id="IPR039662">
    <property type="entry name" value="Cohesin_Scc3/SA"/>
</dbReference>
<comment type="similarity">
    <text evidence="1">Belongs to the SCC3 family.</text>
</comment>